<dbReference type="EMBL" id="AWTT01000054">
    <property type="protein sequence ID" value="KIS02714.1"/>
    <property type="molecule type" value="Genomic_DNA"/>
</dbReference>
<organism evidence="1 2">
    <name type="scientific">Paucilactobacillus wasatchensis</name>
    <dbReference type="NCBI Taxonomy" id="1335616"/>
    <lineage>
        <taxon>Bacteria</taxon>
        <taxon>Bacillati</taxon>
        <taxon>Bacillota</taxon>
        <taxon>Bacilli</taxon>
        <taxon>Lactobacillales</taxon>
        <taxon>Lactobacillaceae</taxon>
        <taxon>Paucilactobacillus</taxon>
    </lineage>
</organism>
<dbReference type="PATRIC" id="fig|1335616.4.peg.1727"/>
<accession>A0A0D0YTX0</accession>
<dbReference type="RefSeq" id="WP_044011408.1">
    <property type="nucleotide sequence ID" value="NZ_AWTT01000054.1"/>
</dbReference>
<protein>
    <recommendedName>
        <fullName evidence="3">DUF2187 domain-containing protein</fullName>
    </recommendedName>
</protein>
<name>A0A0D0YTX0_9LACO</name>
<dbReference type="AlphaFoldDB" id="A0A0D0YTX0"/>
<reference evidence="1 2" key="1">
    <citation type="submission" date="2013-08" db="EMBL/GenBank/DDBJ databases">
        <title>Lactobacillus wasatchii sp. WDC04, a late gas producing bacteria isolated from aged chedder cheese.</title>
        <authorList>
            <person name="Oberg C.J."/>
            <person name="Culumber M."/>
            <person name="McMahon D.J."/>
            <person name="Broadbent J.R."/>
            <person name="Oberg T.S."/>
            <person name="Ortaki F."/>
        </authorList>
    </citation>
    <scope>NUCLEOTIDE SEQUENCE [LARGE SCALE GENOMIC DNA]</scope>
    <source>
        <strain evidence="1 2">WDC04</strain>
    </source>
</reference>
<proteinExistence type="predicted"/>
<evidence type="ECO:0008006" key="3">
    <source>
        <dbReference type="Google" id="ProtNLM"/>
    </source>
</evidence>
<dbReference type="OrthoDB" id="2247035at2"/>
<evidence type="ECO:0000313" key="2">
    <source>
        <dbReference type="Proteomes" id="UP000032279"/>
    </source>
</evidence>
<dbReference type="STRING" id="1335616.WDC_1718"/>
<gene>
    <name evidence="1" type="ORF">WDC_1718</name>
</gene>
<dbReference type="Proteomes" id="UP000032279">
    <property type="component" value="Unassembled WGS sequence"/>
</dbReference>
<sequence>MEEFQIGDNVTCKKFGSLEHDFTGEIEKVYENSVLVNIIKFDEEDQVAVTELNQRAIVRKSEIKKINTAE</sequence>
<comment type="caution">
    <text evidence="1">The sequence shown here is derived from an EMBL/GenBank/DDBJ whole genome shotgun (WGS) entry which is preliminary data.</text>
</comment>
<keyword evidence="2" id="KW-1185">Reference proteome</keyword>
<evidence type="ECO:0000313" key="1">
    <source>
        <dbReference type="EMBL" id="KIS02714.1"/>
    </source>
</evidence>